<evidence type="ECO:0000313" key="5">
    <source>
        <dbReference type="Proteomes" id="UP000284051"/>
    </source>
</evidence>
<dbReference type="EMBL" id="QRID01000037">
    <property type="protein sequence ID" value="RHG24017.1"/>
    <property type="molecule type" value="Genomic_DNA"/>
</dbReference>
<dbReference type="GO" id="GO:0004803">
    <property type="term" value="F:transposase activity"/>
    <property type="evidence" value="ECO:0007669"/>
    <property type="project" value="InterPro"/>
</dbReference>
<gene>
    <name evidence="3" type="ORF">DW264_18590</name>
    <name evidence="2" type="ORF">DW856_19765</name>
</gene>
<dbReference type="Proteomes" id="UP000284051">
    <property type="component" value="Unassembled WGS sequence"/>
</dbReference>
<sequence>MVALSIVSALQHYDKQLAEVDKMLEKMYEMPTCTLTTILGVNVITVVKILSEIGDIKCFGNANKLAQFAGITPLHLSSSGKGKDMATEQGNRKLQATIYFFAVQMIQISSKGTPIQLFVRITRSVKKKVNQYYIWNVKKWYGVPTASSGKCWRKYMMKMADM</sequence>
<accession>A0A3R6KD72</accession>
<dbReference type="GO" id="GO:0006313">
    <property type="term" value="P:DNA transposition"/>
    <property type="evidence" value="ECO:0007669"/>
    <property type="project" value="InterPro"/>
</dbReference>
<proteinExistence type="predicted"/>
<dbReference type="PANTHER" id="PTHR33055:SF3">
    <property type="entry name" value="PUTATIVE TRANSPOSASE FOR IS117-RELATED"/>
    <property type="match status" value="1"/>
</dbReference>
<dbReference type="Proteomes" id="UP000283513">
    <property type="component" value="Unassembled WGS sequence"/>
</dbReference>
<dbReference type="EMBL" id="QSHO01000035">
    <property type="protein sequence ID" value="RHC11859.1"/>
    <property type="molecule type" value="Genomic_DNA"/>
</dbReference>
<comment type="caution">
    <text evidence="3">The sequence shown here is derived from an EMBL/GenBank/DDBJ whole genome shotgun (WGS) entry which is preliminary data.</text>
</comment>
<dbReference type="AlphaFoldDB" id="A0A3R6KD72"/>
<dbReference type="PANTHER" id="PTHR33055">
    <property type="entry name" value="TRANSPOSASE FOR INSERTION SEQUENCE ELEMENT IS1111A"/>
    <property type="match status" value="1"/>
</dbReference>
<dbReference type="Pfam" id="PF02371">
    <property type="entry name" value="Transposase_20"/>
    <property type="match status" value="1"/>
</dbReference>
<dbReference type="InterPro" id="IPR047650">
    <property type="entry name" value="Transpos_IS110"/>
</dbReference>
<organism evidence="3 5">
    <name type="scientific">Roseburia intestinalis</name>
    <dbReference type="NCBI Taxonomy" id="166486"/>
    <lineage>
        <taxon>Bacteria</taxon>
        <taxon>Bacillati</taxon>
        <taxon>Bacillota</taxon>
        <taxon>Clostridia</taxon>
        <taxon>Lachnospirales</taxon>
        <taxon>Lachnospiraceae</taxon>
        <taxon>Roseburia</taxon>
    </lineage>
</organism>
<reference evidence="4 5" key="1">
    <citation type="submission" date="2018-08" db="EMBL/GenBank/DDBJ databases">
        <title>A genome reference for cultivated species of the human gut microbiota.</title>
        <authorList>
            <person name="Zou Y."/>
            <person name="Xue W."/>
            <person name="Luo G."/>
        </authorList>
    </citation>
    <scope>NUCLEOTIDE SEQUENCE [LARGE SCALE GENOMIC DNA]</scope>
    <source>
        <strain evidence="3 5">AM22-21LB</strain>
        <strain evidence="2 4">AM37-1AC</strain>
    </source>
</reference>
<dbReference type="GO" id="GO:0003677">
    <property type="term" value="F:DNA binding"/>
    <property type="evidence" value="ECO:0007669"/>
    <property type="project" value="InterPro"/>
</dbReference>
<protein>
    <submittedName>
        <fullName evidence="3">IS110 family transposase</fullName>
    </submittedName>
</protein>
<feature type="domain" description="Transposase IS116/IS110/IS902 C-terminal" evidence="1">
    <location>
        <begin position="35"/>
        <end position="109"/>
    </location>
</feature>
<evidence type="ECO:0000313" key="4">
    <source>
        <dbReference type="Proteomes" id="UP000283513"/>
    </source>
</evidence>
<dbReference type="RefSeq" id="WP_118599617.1">
    <property type="nucleotide sequence ID" value="NZ_QRID01000037.1"/>
</dbReference>
<name>A0A3R6KD72_9FIRM</name>
<evidence type="ECO:0000259" key="1">
    <source>
        <dbReference type="Pfam" id="PF02371"/>
    </source>
</evidence>
<evidence type="ECO:0000313" key="3">
    <source>
        <dbReference type="EMBL" id="RHG24017.1"/>
    </source>
</evidence>
<evidence type="ECO:0000313" key="2">
    <source>
        <dbReference type="EMBL" id="RHC11859.1"/>
    </source>
</evidence>
<dbReference type="InterPro" id="IPR003346">
    <property type="entry name" value="Transposase_20"/>
</dbReference>